<dbReference type="RefSeq" id="WP_262139780.1">
    <property type="nucleotide sequence ID" value="NZ_CP106879.1"/>
</dbReference>
<dbReference type="Proteomes" id="UP001062223">
    <property type="component" value="Chromosome"/>
</dbReference>
<sequence>MHGLAAQQFALALFAVASNMRRIIQFEHDALMMEQRVAAGRAPQPRKQFDEYLLRARDRNSETRYMRNPPPRKLAPWEPLELPPVPA</sequence>
<dbReference type="KEGG" id="cpoi:OE229_03670"/>
<proteinExistence type="predicted"/>
<evidence type="ECO:0000313" key="3">
    <source>
        <dbReference type="Proteomes" id="UP001062223"/>
    </source>
</evidence>
<gene>
    <name evidence="2" type="ORF">OE229_03670</name>
</gene>
<evidence type="ECO:0000313" key="2">
    <source>
        <dbReference type="EMBL" id="UYC81573.1"/>
    </source>
</evidence>
<feature type="region of interest" description="Disordered" evidence="1">
    <location>
        <begin position="60"/>
        <end position="87"/>
    </location>
</feature>
<dbReference type="AlphaFoldDB" id="A0A9Q9PA15"/>
<evidence type="ECO:0000256" key="1">
    <source>
        <dbReference type="SAM" id="MobiDB-lite"/>
    </source>
</evidence>
<reference evidence="2" key="1">
    <citation type="submission" date="2022-09" db="EMBL/GenBank/DDBJ databases">
        <title>Taxonomy of Curtobacterium flaccumfaciens.</title>
        <authorList>
            <person name="Osdaghi E."/>
            <person name="Taghavi S.M."/>
            <person name="Hamidizade M."/>
            <person name="Abachi H."/>
            <person name="Fazliarab A."/>
            <person name="Baeyen S."/>
            <person name="Portier P."/>
            <person name="Van Vaerenbergh J."/>
            <person name="Jacques M.-A."/>
        </authorList>
    </citation>
    <scope>NUCLEOTIDE SEQUENCE</scope>
    <source>
        <strain evidence="2">AGQB46</strain>
    </source>
</reference>
<name>A0A9Q9PA15_9MICO</name>
<organism evidence="2 3">
    <name type="scientific">Curtobacterium poinsettiae</name>
    <dbReference type="NCBI Taxonomy" id="159612"/>
    <lineage>
        <taxon>Bacteria</taxon>
        <taxon>Bacillati</taxon>
        <taxon>Actinomycetota</taxon>
        <taxon>Actinomycetes</taxon>
        <taxon>Micrococcales</taxon>
        <taxon>Microbacteriaceae</taxon>
        <taxon>Curtobacterium</taxon>
    </lineage>
</organism>
<dbReference type="EMBL" id="CP106879">
    <property type="protein sequence ID" value="UYC81573.1"/>
    <property type="molecule type" value="Genomic_DNA"/>
</dbReference>
<accession>A0A9Q9PA15</accession>
<protein>
    <submittedName>
        <fullName evidence="2">Uncharacterized protein</fullName>
    </submittedName>
</protein>